<reference evidence="1 2" key="1">
    <citation type="submission" date="2018-03" db="EMBL/GenBank/DDBJ databases">
        <title>Diversity of phytobeneficial traits revealed by whole-genome analysis of worldwide-isolated phenazine-producing Pseudomonas spp.</title>
        <authorList>
            <person name="Biessy A."/>
            <person name="Novinscak A."/>
            <person name="Blom J."/>
            <person name="Leger G."/>
            <person name="Thomashow L.S."/>
            <person name="Cazorla F.M."/>
            <person name="Josic D."/>
            <person name="Filion M."/>
        </authorList>
    </citation>
    <scope>NUCLEOTIDE SEQUENCE [LARGE SCALE GENOMIC DNA]</scope>
    <source>
        <strain evidence="1 2">B25</strain>
    </source>
</reference>
<evidence type="ECO:0000313" key="2">
    <source>
        <dbReference type="Proteomes" id="UP000268048"/>
    </source>
</evidence>
<sequence length="46" mass="5374">MSDFGVIVRIIYVENKKQAAKYIEVSFFIHFSNPDKKRSAQVVTLR</sequence>
<dbReference type="EMBL" id="CP027753">
    <property type="protein sequence ID" value="AZE45953.1"/>
    <property type="molecule type" value="Genomic_DNA"/>
</dbReference>
<evidence type="ECO:0000313" key="1">
    <source>
        <dbReference type="EMBL" id="AZE45953.1"/>
    </source>
</evidence>
<protein>
    <submittedName>
        <fullName evidence="1">Uncharacterized protein</fullName>
    </submittedName>
</protein>
<name>A0A3G7TFT5_9PSED</name>
<dbReference type="Proteomes" id="UP000268048">
    <property type="component" value="Chromosome"/>
</dbReference>
<organism evidence="1 2">
    <name type="scientific">Pseudomonas chlororaphis</name>
    <dbReference type="NCBI Taxonomy" id="587753"/>
    <lineage>
        <taxon>Bacteria</taxon>
        <taxon>Pseudomonadati</taxon>
        <taxon>Pseudomonadota</taxon>
        <taxon>Gammaproteobacteria</taxon>
        <taxon>Pseudomonadales</taxon>
        <taxon>Pseudomonadaceae</taxon>
        <taxon>Pseudomonas</taxon>
    </lineage>
</organism>
<gene>
    <name evidence="1" type="ORF">C4K04_0249</name>
</gene>
<dbReference type="AlphaFoldDB" id="A0A3G7TFT5"/>
<accession>A0A3G7TFT5</accession>
<proteinExistence type="predicted"/>